<dbReference type="HOGENOM" id="CLU_1090297_0_0_1"/>
<feature type="region of interest" description="Disordered" evidence="1">
    <location>
        <begin position="143"/>
        <end position="189"/>
    </location>
</feature>
<accession>R7Z320</accession>
<dbReference type="Proteomes" id="UP000016924">
    <property type="component" value="Unassembled WGS sequence"/>
</dbReference>
<protein>
    <submittedName>
        <fullName evidence="2">Uncharacterized protein</fullName>
    </submittedName>
</protein>
<proteinExistence type="predicted"/>
<feature type="compositionally biased region" description="Polar residues" evidence="1">
    <location>
        <begin position="70"/>
        <end position="87"/>
    </location>
</feature>
<evidence type="ECO:0000313" key="3">
    <source>
        <dbReference type="Proteomes" id="UP000016924"/>
    </source>
</evidence>
<sequence>MSFFKRMKNAKAAADQHKRSASQTEAAKPVPYKHVPTHAAQDAMAGAPSNWNSAENKARIIAQNKRRSAMSRSNSEQTLNSRPLTYASKNSASDLSIESVMHRQEQHSAYHASSHSRATSLAQSGYMAHGGAGKKQQHYFNHSTASSAAMKRSPLSTPFTEREDDYPVAHSSSGSTKTSSSGSGTTSSDILEIRPSRENHGYAEPLATHGLPAVTTQAPTVSASFAPVPIVSVTAPVEPVPTHERKRSRSWFGKRNSAVAAF</sequence>
<feature type="region of interest" description="Disordered" evidence="1">
    <location>
        <begin position="240"/>
        <end position="262"/>
    </location>
</feature>
<dbReference type="OMA" id="SASHQCK"/>
<feature type="region of interest" description="Disordered" evidence="1">
    <location>
        <begin position="1"/>
        <end position="87"/>
    </location>
</feature>
<dbReference type="OrthoDB" id="5225441at2759"/>
<evidence type="ECO:0000313" key="2">
    <source>
        <dbReference type="EMBL" id="EON68326.1"/>
    </source>
</evidence>
<dbReference type="EMBL" id="JH767595">
    <property type="protein sequence ID" value="EON68326.1"/>
    <property type="molecule type" value="Genomic_DNA"/>
</dbReference>
<organism evidence="2 3">
    <name type="scientific">Coniosporium apollinis (strain CBS 100218)</name>
    <name type="common">Rock-inhabiting black yeast</name>
    <dbReference type="NCBI Taxonomy" id="1168221"/>
    <lineage>
        <taxon>Eukaryota</taxon>
        <taxon>Fungi</taxon>
        <taxon>Dikarya</taxon>
        <taxon>Ascomycota</taxon>
        <taxon>Pezizomycotina</taxon>
        <taxon>Dothideomycetes</taxon>
        <taxon>Dothideomycetes incertae sedis</taxon>
        <taxon>Coniosporium</taxon>
    </lineage>
</organism>
<reference evidence="3" key="1">
    <citation type="submission" date="2012-06" db="EMBL/GenBank/DDBJ databases">
        <title>The genome sequence of Coniosporium apollinis CBS 100218.</title>
        <authorList>
            <consortium name="The Broad Institute Genome Sequencing Platform"/>
            <person name="Cuomo C."/>
            <person name="Gorbushina A."/>
            <person name="Noack S."/>
            <person name="Walker B."/>
            <person name="Young S.K."/>
            <person name="Zeng Q."/>
            <person name="Gargeya S."/>
            <person name="Fitzgerald M."/>
            <person name="Haas B."/>
            <person name="Abouelleil A."/>
            <person name="Alvarado L."/>
            <person name="Arachchi H.M."/>
            <person name="Berlin A.M."/>
            <person name="Chapman S.B."/>
            <person name="Goldberg J."/>
            <person name="Griggs A."/>
            <person name="Gujja S."/>
            <person name="Hansen M."/>
            <person name="Howarth C."/>
            <person name="Imamovic A."/>
            <person name="Larimer J."/>
            <person name="McCowan C."/>
            <person name="Montmayeur A."/>
            <person name="Murphy C."/>
            <person name="Neiman D."/>
            <person name="Pearson M."/>
            <person name="Priest M."/>
            <person name="Roberts A."/>
            <person name="Saif S."/>
            <person name="Shea T."/>
            <person name="Sisk P."/>
            <person name="Sykes S."/>
            <person name="Wortman J."/>
            <person name="Nusbaum C."/>
            <person name="Birren B."/>
        </authorList>
    </citation>
    <scope>NUCLEOTIDE SEQUENCE [LARGE SCALE GENOMIC DNA]</scope>
    <source>
        <strain evidence="3">CBS 100218</strain>
    </source>
</reference>
<dbReference type="eggNOG" id="ENOG502T2Q4">
    <property type="taxonomic scope" value="Eukaryota"/>
</dbReference>
<keyword evidence="3" id="KW-1185">Reference proteome</keyword>
<feature type="compositionally biased region" description="Low complexity" evidence="1">
    <location>
        <begin position="171"/>
        <end position="188"/>
    </location>
</feature>
<dbReference type="GeneID" id="19904895"/>
<gene>
    <name evidence="2" type="ORF">W97_07584</name>
</gene>
<name>R7Z320_CONA1</name>
<dbReference type="AlphaFoldDB" id="R7Z320"/>
<evidence type="ECO:0000256" key="1">
    <source>
        <dbReference type="SAM" id="MobiDB-lite"/>
    </source>
</evidence>
<dbReference type="RefSeq" id="XP_007783643.1">
    <property type="nucleotide sequence ID" value="XM_007785453.1"/>
</dbReference>